<sequence length="346" mass="40429">MNNENIKDMEEEIAKNSTFINFLSKYVEDSNYVYWLYMTVYYPLIVTFLLPCVFVLLIYFSSMTLYIFKFHRWVLMKEIRADDVNFWKVANKFIAAVWDAHATIYHGYEIHGLEHLPRNGPALLIYYHGAIPIDMYYFVAKIYLKLDRLTYTVGDRFLFKLPGWKIIAQALKVSPGTVKSCTETLNRGNLLAISPGGVYEAQFGNNYYELLWQNRLGFAKVAIESKAPIIPMFTENLREGFRNIGIARKFFITLYNWTRIPVRPIYGGFPVKFRTHLGPPIYYEEGITPKELQEKTAMAIEKLIVENQRIPGSIVGGLLDRFFNQKQIDVVLNKTRQRRFINNKDT</sequence>
<evidence type="ECO:0000313" key="3">
    <source>
        <dbReference type="EMBL" id="CRK88059.1"/>
    </source>
</evidence>
<organism evidence="3 4">
    <name type="scientific">Clunio marinus</name>
    <dbReference type="NCBI Taxonomy" id="568069"/>
    <lineage>
        <taxon>Eukaryota</taxon>
        <taxon>Metazoa</taxon>
        <taxon>Ecdysozoa</taxon>
        <taxon>Arthropoda</taxon>
        <taxon>Hexapoda</taxon>
        <taxon>Insecta</taxon>
        <taxon>Pterygota</taxon>
        <taxon>Neoptera</taxon>
        <taxon>Endopterygota</taxon>
        <taxon>Diptera</taxon>
        <taxon>Nematocera</taxon>
        <taxon>Chironomoidea</taxon>
        <taxon>Chironomidae</taxon>
        <taxon>Clunio</taxon>
    </lineage>
</organism>
<dbReference type="STRING" id="568069.A0A1J1HJH5"/>
<accession>A0A1J1HJH5</accession>
<keyword evidence="4" id="KW-1185">Reference proteome</keyword>
<proteinExistence type="predicted"/>
<keyword evidence="1" id="KW-0812">Transmembrane</keyword>
<evidence type="ECO:0000313" key="4">
    <source>
        <dbReference type="Proteomes" id="UP000183832"/>
    </source>
</evidence>
<dbReference type="OrthoDB" id="44277at2759"/>
<keyword evidence="1" id="KW-0472">Membrane</keyword>
<name>A0A1J1HJH5_9DIPT</name>
<evidence type="ECO:0000259" key="2">
    <source>
        <dbReference type="Pfam" id="PF01553"/>
    </source>
</evidence>
<dbReference type="CDD" id="cd07987">
    <property type="entry name" value="LPLAT_MGAT-like"/>
    <property type="match status" value="1"/>
</dbReference>
<dbReference type="InterPro" id="IPR002123">
    <property type="entry name" value="Plipid/glycerol_acylTrfase"/>
</dbReference>
<keyword evidence="1" id="KW-1133">Transmembrane helix</keyword>
<feature type="domain" description="Phospholipid/glycerol acyltransferase" evidence="2">
    <location>
        <begin position="109"/>
        <end position="232"/>
    </location>
</feature>
<gene>
    <name evidence="3" type="ORF">CLUMA_CG001844</name>
</gene>
<dbReference type="EMBL" id="CVRI01000006">
    <property type="protein sequence ID" value="CRK88059.1"/>
    <property type="molecule type" value="Genomic_DNA"/>
</dbReference>
<dbReference type="GO" id="GO:0016746">
    <property type="term" value="F:acyltransferase activity"/>
    <property type="evidence" value="ECO:0007669"/>
    <property type="project" value="InterPro"/>
</dbReference>
<reference evidence="3 4" key="1">
    <citation type="submission" date="2015-04" db="EMBL/GenBank/DDBJ databases">
        <authorList>
            <person name="Syromyatnikov M.Y."/>
            <person name="Popov V.N."/>
        </authorList>
    </citation>
    <scope>NUCLEOTIDE SEQUENCE [LARGE SCALE GENOMIC DNA]</scope>
</reference>
<dbReference type="GO" id="GO:0016020">
    <property type="term" value="C:membrane"/>
    <property type="evidence" value="ECO:0007669"/>
    <property type="project" value="TreeGrafter"/>
</dbReference>
<protein>
    <submittedName>
        <fullName evidence="3">CLUMA_CG001844, isoform A</fullName>
    </submittedName>
</protein>
<evidence type="ECO:0000256" key="1">
    <source>
        <dbReference type="SAM" id="Phobius"/>
    </source>
</evidence>
<dbReference type="SUPFAM" id="SSF69593">
    <property type="entry name" value="Glycerol-3-phosphate (1)-acyltransferase"/>
    <property type="match status" value="1"/>
</dbReference>
<dbReference type="PANTHER" id="PTHR22753">
    <property type="entry name" value="TRANSMEMBRANE PROTEIN 68"/>
    <property type="match status" value="1"/>
</dbReference>
<dbReference type="Pfam" id="PF01553">
    <property type="entry name" value="Acyltransferase"/>
    <property type="match status" value="1"/>
</dbReference>
<dbReference type="PANTHER" id="PTHR22753:SF14">
    <property type="entry name" value="MONOACYLGLYCEROL_DIACYLGLYCEROL O-ACYLTRANSFERASE"/>
    <property type="match status" value="1"/>
</dbReference>
<feature type="transmembrane region" description="Helical" evidence="1">
    <location>
        <begin position="40"/>
        <end position="68"/>
    </location>
</feature>
<dbReference type="AlphaFoldDB" id="A0A1J1HJH5"/>
<dbReference type="Proteomes" id="UP000183832">
    <property type="component" value="Unassembled WGS sequence"/>
</dbReference>